<dbReference type="PANTHER" id="PTHR34701">
    <property type="entry name" value="TRANSCRIPTIONAL REGULATOR MRAZ"/>
    <property type="match status" value="1"/>
</dbReference>
<protein>
    <submittedName>
        <fullName evidence="3">Division/cell wall cluster transcriptional repressor MraZ</fullName>
    </submittedName>
</protein>
<keyword evidence="4" id="KW-1185">Reference proteome</keyword>
<organism evidence="3 4">
    <name type="scientific">Sphingomonas suaedae</name>
    <dbReference type="NCBI Taxonomy" id="2599297"/>
    <lineage>
        <taxon>Bacteria</taxon>
        <taxon>Pseudomonadati</taxon>
        <taxon>Pseudomonadota</taxon>
        <taxon>Alphaproteobacteria</taxon>
        <taxon>Sphingomonadales</taxon>
        <taxon>Sphingomonadaceae</taxon>
        <taxon>Sphingomonas</taxon>
    </lineage>
</organism>
<dbReference type="InterPro" id="IPR035642">
    <property type="entry name" value="MraZ_N"/>
</dbReference>
<reference evidence="3 4" key="1">
    <citation type="submission" date="2019-07" db="EMBL/GenBank/DDBJ databases">
        <title>Sphingomonas alkalisoli sp. nov., isolated from rhizosphere soil of Suaedae salsa.</title>
        <authorList>
            <person name="Zhang H."/>
            <person name="Xu L."/>
            <person name="Zhang J.-X."/>
            <person name="Sun J.-Q."/>
        </authorList>
    </citation>
    <scope>NUCLEOTIDE SEQUENCE [LARGE SCALE GENOMIC DNA]</scope>
    <source>
        <strain evidence="3 4">XS-10</strain>
    </source>
</reference>
<evidence type="ECO:0000256" key="1">
    <source>
        <dbReference type="PROSITE-ProRule" id="PRU01076"/>
    </source>
</evidence>
<sequence>MVDDKGRVAIPSALRAALEKNSGHPTDSKEARVAILATHETDECLVAYDEPYFDAMMERLDARALEFAGDRGQVDFNIWRDGVGTSENIAFDPSGRFVMPGILGRIGGIPKSSYAFFVGVGAMIEIWNPKTLLDNPSISEKLKTACRFSLEEKGVVL</sequence>
<name>A0A518REK5_9SPHN</name>
<dbReference type="AlphaFoldDB" id="A0A518REK5"/>
<accession>A0A518REK5</accession>
<evidence type="ECO:0000313" key="3">
    <source>
        <dbReference type="EMBL" id="QDX25900.1"/>
    </source>
</evidence>
<dbReference type="SUPFAM" id="SSF89447">
    <property type="entry name" value="AbrB/MazE/MraZ-like"/>
    <property type="match status" value="1"/>
</dbReference>
<dbReference type="CDD" id="cd16320">
    <property type="entry name" value="MraZ_N"/>
    <property type="match status" value="1"/>
</dbReference>
<dbReference type="Gene3D" id="3.40.1550.20">
    <property type="entry name" value="Transcriptional regulator MraZ domain"/>
    <property type="match status" value="1"/>
</dbReference>
<dbReference type="RefSeq" id="WP_145846165.1">
    <property type="nucleotide sequence ID" value="NZ_CP042239.1"/>
</dbReference>
<evidence type="ECO:0000259" key="2">
    <source>
        <dbReference type="PROSITE" id="PS51740"/>
    </source>
</evidence>
<proteinExistence type="predicted"/>
<dbReference type="Proteomes" id="UP000318055">
    <property type="component" value="Chromosome"/>
</dbReference>
<dbReference type="EMBL" id="CP042239">
    <property type="protein sequence ID" value="QDX25900.1"/>
    <property type="molecule type" value="Genomic_DNA"/>
</dbReference>
<dbReference type="PROSITE" id="PS51740">
    <property type="entry name" value="SPOVT_ABRB"/>
    <property type="match status" value="1"/>
</dbReference>
<dbReference type="InterPro" id="IPR035644">
    <property type="entry name" value="MraZ_C"/>
</dbReference>
<dbReference type="GO" id="GO:2000143">
    <property type="term" value="P:negative regulation of DNA-templated transcription initiation"/>
    <property type="evidence" value="ECO:0007669"/>
    <property type="project" value="TreeGrafter"/>
</dbReference>
<dbReference type="GO" id="GO:0003700">
    <property type="term" value="F:DNA-binding transcription factor activity"/>
    <property type="evidence" value="ECO:0007669"/>
    <property type="project" value="InterPro"/>
</dbReference>
<dbReference type="InterPro" id="IPR037914">
    <property type="entry name" value="SpoVT-AbrB_sf"/>
</dbReference>
<dbReference type="InterPro" id="IPR007159">
    <property type="entry name" value="SpoVT-AbrB_dom"/>
</dbReference>
<evidence type="ECO:0000313" key="4">
    <source>
        <dbReference type="Proteomes" id="UP000318055"/>
    </source>
</evidence>
<dbReference type="OrthoDB" id="9807753at2"/>
<dbReference type="InterPro" id="IPR038619">
    <property type="entry name" value="MraZ_sf"/>
</dbReference>
<dbReference type="InterPro" id="IPR003444">
    <property type="entry name" value="MraZ"/>
</dbReference>
<gene>
    <name evidence="3" type="ORF">FPZ54_07595</name>
</gene>
<dbReference type="KEGG" id="ssua:FPZ54_07595"/>
<dbReference type="GO" id="GO:0000976">
    <property type="term" value="F:transcription cis-regulatory region binding"/>
    <property type="evidence" value="ECO:0007669"/>
    <property type="project" value="TreeGrafter"/>
</dbReference>
<dbReference type="CDD" id="cd16321">
    <property type="entry name" value="MraZ_C"/>
    <property type="match status" value="1"/>
</dbReference>
<keyword evidence="1" id="KW-0238">DNA-binding</keyword>
<dbReference type="PANTHER" id="PTHR34701:SF1">
    <property type="entry name" value="TRANSCRIPTIONAL REGULATOR MRAZ"/>
    <property type="match status" value="1"/>
</dbReference>
<feature type="domain" description="SpoVT-AbrB" evidence="2">
    <location>
        <begin position="1"/>
        <end position="52"/>
    </location>
</feature>